<dbReference type="Proteomes" id="UP000324705">
    <property type="component" value="Chromosome 3A"/>
</dbReference>
<feature type="region of interest" description="Disordered" evidence="1">
    <location>
        <begin position="235"/>
        <end position="264"/>
    </location>
</feature>
<dbReference type="OMA" id="EIKMGLH"/>
<evidence type="ECO:0000256" key="1">
    <source>
        <dbReference type="SAM" id="MobiDB-lite"/>
    </source>
</evidence>
<dbReference type="PANTHER" id="PTHR33883">
    <property type="entry name" value="WPP DOMAIN-ASSOCIATED PROTEIN"/>
    <property type="match status" value="1"/>
</dbReference>
<dbReference type="InterPro" id="IPR037490">
    <property type="entry name" value="WAP"/>
</dbReference>
<sequence>MGRTEKQQLHSRFPLQATARGAHQFSGGGGKGEERRPLFPAPTTAAAPRQESDLPSNPSLANMAESSDVPLSGTNGSAVVQAESLGVPLSDTNGSASVHGEESLDVPVSDTNGSATVQDECSSEGNELIIVDEMDSLWDDVNTMVDISTFVTYSVIKGFVKDAEQEIGQQLASKDEEITLLNQKLLQLGNGSLSLPEGRDRKYDEIYSIRQQLDAISKSLLNSEWGLLGSQYNSDGAEDVSKQRGKEQSCRNGTTKEDSPGVPPEEVFGDLSYLKHMDQDALIAHFNKEMNHMKRQHDKVVQEKTEEIFALKRKLLKKEGSNPWHLRNNKEFEQIRKKIGEVMARLDGLLLENNKRTTSGIKAETFAGQHDKSNALDSEIQPIHCAATNNQVEACAFPIQASHTTPIEPDHAEKIGMLESDIEDARMATIIREEMEMIVLREFVNEIEIRLHGNEMEYNMKQDICSVIQNEAVAEALLNLNSALLKFNEERSCSEAVSTLQKQEIEKLKRAVDSFSKVVREKEACQIELGAMKGHMDLLSHRLDLLTVRVDKQDSCISEKNKEFDMIAGRLEQAMEDVRQNEIISSELLHRFRNAADSLKEAEKQNQYLRNVIQDKEKIFTSTIYKEKEFKERMTSLVESMREFENLITDQQTIIANKIQHSESRFCLLKDQCKHLTKEGNLLKRKALRYKEISETRGSNLQKAELEVDLLGDEVEALTDLLAKIYIALDHYSPVLQHYSGVGSQVAAGGRESFYFLGGSHRLTQQSTQSKPKRGWISEPSGKLRMWDTDFGFSVLSEWQVEGCKVDFSRLGLPIAPYHASVVGIAGIHRYSMIFLHPYKL</sequence>
<feature type="region of interest" description="Disordered" evidence="1">
    <location>
        <begin position="87"/>
        <end position="121"/>
    </location>
</feature>
<proteinExistence type="predicted"/>
<feature type="compositionally biased region" description="Basic and acidic residues" evidence="1">
    <location>
        <begin position="239"/>
        <end position="259"/>
    </location>
</feature>
<dbReference type="PANTHER" id="PTHR33883:SF5">
    <property type="entry name" value="OS09G0133800 PROTEIN"/>
    <property type="match status" value="1"/>
</dbReference>
<dbReference type="EMBL" id="LT934115">
    <property type="protein sequence ID" value="VAH59537.1"/>
    <property type="molecule type" value="Genomic_DNA"/>
</dbReference>
<gene>
    <name evidence="2" type="ORF">TRITD_3Av1G072300</name>
</gene>
<name>A0A9R0RFA0_TRITD</name>
<keyword evidence="3" id="KW-1185">Reference proteome</keyword>
<reference evidence="2 3" key="1">
    <citation type="submission" date="2017-09" db="EMBL/GenBank/DDBJ databases">
        <authorList>
            <consortium name="International Durum Wheat Genome Sequencing Consortium (IDWGSC)"/>
            <person name="Milanesi L."/>
        </authorList>
    </citation>
    <scope>NUCLEOTIDE SEQUENCE [LARGE SCALE GENOMIC DNA]</scope>
    <source>
        <strain evidence="3">cv. Svevo</strain>
    </source>
</reference>
<feature type="compositionally biased region" description="Polar residues" evidence="1">
    <location>
        <begin position="109"/>
        <end position="121"/>
    </location>
</feature>
<evidence type="ECO:0008006" key="4">
    <source>
        <dbReference type="Google" id="ProtNLM"/>
    </source>
</evidence>
<organism evidence="2 3">
    <name type="scientific">Triticum turgidum subsp. durum</name>
    <name type="common">Durum wheat</name>
    <name type="synonym">Triticum durum</name>
    <dbReference type="NCBI Taxonomy" id="4567"/>
    <lineage>
        <taxon>Eukaryota</taxon>
        <taxon>Viridiplantae</taxon>
        <taxon>Streptophyta</taxon>
        <taxon>Embryophyta</taxon>
        <taxon>Tracheophyta</taxon>
        <taxon>Spermatophyta</taxon>
        <taxon>Magnoliopsida</taxon>
        <taxon>Liliopsida</taxon>
        <taxon>Poales</taxon>
        <taxon>Poaceae</taxon>
        <taxon>BOP clade</taxon>
        <taxon>Pooideae</taxon>
        <taxon>Triticodae</taxon>
        <taxon>Triticeae</taxon>
        <taxon>Triticinae</taxon>
        <taxon>Triticum</taxon>
    </lineage>
</organism>
<protein>
    <recommendedName>
        <fullName evidence="4">WPP domain-associated protein</fullName>
    </recommendedName>
</protein>
<dbReference type="AlphaFoldDB" id="A0A9R0RFA0"/>
<dbReference type="Gramene" id="TRITD3Av1G072300.5">
    <property type="protein sequence ID" value="TRITD3Av1G072300.5"/>
    <property type="gene ID" value="TRITD3Av1G072300"/>
</dbReference>
<feature type="region of interest" description="Disordered" evidence="1">
    <location>
        <begin position="1"/>
        <end position="75"/>
    </location>
</feature>
<evidence type="ECO:0000313" key="2">
    <source>
        <dbReference type="EMBL" id="VAH59537.1"/>
    </source>
</evidence>
<evidence type="ECO:0000313" key="3">
    <source>
        <dbReference type="Proteomes" id="UP000324705"/>
    </source>
</evidence>
<accession>A0A9R0RFA0</accession>